<keyword evidence="3" id="KW-0998">Cell outer membrane</keyword>
<dbReference type="Pfam" id="PF00691">
    <property type="entry name" value="OmpA"/>
    <property type="match status" value="1"/>
</dbReference>
<evidence type="ECO:0000256" key="2">
    <source>
        <dbReference type="ARBA" id="ARBA00023136"/>
    </source>
</evidence>
<feature type="domain" description="OmpA-like" evidence="6">
    <location>
        <begin position="103"/>
        <end position="234"/>
    </location>
</feature>
<organism evidence="7 8">
    <name type="scientific">Uliginosibacterium aquaticum</name>
    <dbReference type="NCBI Taxonomy" id="2731212"/>
    <lineage>
        <taxon>Bacteria</taxon>
        <taxon>Pseudomonadati</taxon>
        <taxon>Pseudomonadota</taxon>
        <taxon>Betaproteobacteria</taxon>
        <taxon>Rhodocyclales</taxon>
        <taxon>Zoogloeaceae</taxon>
        <taxon>Uliginosibacterium</taxon>
    </lineage>
</organism>
<evidence type="ECO:0000256" key="5">
    <source>
        <dbReference type="SAM" id="SignalP"/>
    </source>
</evidence>
<dbReference type="EMBL" id="JABCSC020000001">
    <property type="protein sequence ID" value="NSL54652.1"/>
    <property type="molecule type" value="Genomic_DNA"/>
</dbReference>
<dbReference type="Gene3D" id="3.30.1330.60">
    <property type="entry name" value="OmpA-like domain"/>
    <property type="match status" value="1"/>
</dbReference>
<evidence type="ECO:0000313" key="8">
    <source>
        <dbReference type="Proteomes" id="UP000778523"/>
    </source>
</evidence>
<sequence>MKKSQLFILAAIAGFTAGAQAQIVVKSAPVQPYIIGSGNIVEKDGLGNCLRSSNYSTDLIKSVLTEKGVPVGVECGEIKEEPKAAAPVAAAPVAPVAPAAAAPAAQKVSLPADAVFAYDKADLTDQGKSGLAKFAADAKTLTQLEVVIAVGHADRIGSPAYNQKLSEKRAAAVKDFLVSQGIPANKVYTEGKGETQPVTGKTCEKLGAENGKNKKLVDCLAADRRVELEAVGSK</sequence>
<keyword evidence="5" id="KW-0732">Signal</keyword>
<comment type="subcellular location">
    <subcellularLocation>
        <location evidence="1">Cell outer membrane</location>
    </subcellularLocation>
</comment>
<dbReference type="PRINTS" id="PR01021">
    <property type="entry name" value="OMPADOMAIN"/>
</dbReference>
<dbReference type="InterPro" id="IPR006690">
    <property type="entry name" value="OMPA-like_CS"/>
</dbReference>
<feature type="signal peptide" evidence="5">
    <location>
        <begin position="1"/>
        <end position="21"/>
    </location>
</feature>
<feature type="chain" id="PRO_5047347617" evidence="5">
    <location>
        <begin position="22"/>
        <end position="234"/>
    </location>
</feature>
<dbReference type="RefSeq" id="WP_170021119.1">
    <property type="nucleotide sequence ID" value="NZ_JABCSC020000001.1"/>
</dbReference>
<comment type="caution">
    <text evidence="7">The sequence shown here is derived from an EMBL/GenBank/DDBJ whole genome shotgun (WGS) entry which is preliminary data.</text>
</comment>
<dbReference type="PROSITE" id="PS51123">
    <property type="entry name" value="OMPA_2"/>
    <property type="match status" value="1"/>
</dbReference>
<dbReference type="InterPro" id="IPR050330">
    <property type="entry name" value="Bact_OuterMem_StrucFunc"/>
</dbReference>
<evidence type="ECO:0000313" key="7">
    <source>
        <dbReference type="EMBL" id="NSL54652.1"/>
    </source>
</evidence>
<protein>
    <submittedName>
        <fullName evidence="7">OmpA family protein</fullName>
    </submittedName>
</protein>
<dbReference type="PANTHER" id="PTHR30329">
    <property type="entry name" value="STATOR ELEMENT OF FLAGELLAR MOTOR COMPLEX"/>
    <property type="match status" value="1"/>
</dbReference>
<dbReference type="InterPro" id="IPR036737">
    <property type="entry name" value="OmpA-like_sf"/>
</dbReference>
<dbReference type="CDD" id="cd07185">
    <property type="entry name" value="OmpA_C-like"/>
    <property type="match status" value="1"/>
</dbReference>
<reference evidence="7 8" key="1">
    <citation type="submission" date="2020-06" db="EMBL/GenBank/DDBJ databases">
        <title>Draft genome of Uliginosibacterium sp. IMCC34675.</title>
        <authorList>
            <person name="Song J."/>
        </authorList>
    </citation>
    <scope>NUCLEOTIDE SEQUENCE [LARGE SCALE GENOMIC DNA]</scope>
    <source>
        <strain evidence="7 8">IMCC34675</strain>
    </source>
</reference>
<dbReference type="InterPro" id="IPR006665">
    <property type="entry name" value="OmpA-like"/>
</dbReference>
<proteinExistence type="predicted"/>
<evidence type="ECO:0000256" key="3">
    <source>
        <dbReference type="ARBA" id="ARBA00023237"/>
    </source>
</evidence>
<dbReference type="PANTHER" id="PTHR30329:SF21">
    <property type="entry name" value="LIPOPROTEIN YIAD-RELATED"/>
    <property type="match status" value="1"/>
</dbReference>
<gene>
    <name evidence="7" type="ORF">HJ583_006430</name>
</gene>
<evidence type="ECO:0000256" key="4">
    <source>
        <dbReference type="PROSITE-ProRule" id="PRU00473"/>
    </source>
</evidence>
<evidence type="ECO:0000259" key="6">
    <source>
        <dbReference type="PROSITE" id="PS51123"/>
    </source>
</evidence>
<evidence type="ECO:0000256" key="1">
    <source>
        <dbReference type="ARBA" id="ARBA00004442"/>
    </source>
</evidence>
<name>A0ABX2IET0_9RHOO</name>
<dbReference type="PROSITE" id="PS01068">
    <property type="entry name" value="OMPA_1"/>
    <property type="match status" value="1"/>
</dbReference>
<keyword evidence="2 4" id="KW-0472">Membrane</keyword>
<accession>A0ABX2IET0</accession>
<dbReference type="InterPro" id="IPR006664">
    <property type="entry name" value="OMP_bac"/>
</dbReference>
<dbReference type="Proteomes" id="UP000778523">
    <property type="component" value="Unassembled WGS sequence"/>
</dbReference>
<keyword evidence="8" id="KW-1185">Reference proteome</keyword>
<dbReference type="SUPFAM" id="SSF103088">
    <property type="entry name" value="OmpA-like"/>
    <property type="match status" value="1"/>
</dbReference>